<name>Q6HKJ0_BACHK</name>
<evidence type="ECO:0000313" key="3">
    <source>
        <dbReference type="Proteomes" id="UP000001301"/>
    </source>
</evidence>
<organism evidence="2 3">
    <name type="scientific">Bacillus thuringiensis subsp. konkukian (strain 97-27)</name>
    <dbReference type="NCBI Taxonomy" id="281309"/>
    <lineage>
        <taxon>Bacteria</taxon>
        <taxon>Bacillati</taxon>
        <taxon>Bacillota</taxon>
        <taxon>Bacilli</taxon>
        <taxon>Bacillales</taxon>
        <taxon>Bacillaceae</taxon>
        <taxon>Bacillus</taxon>
        <taxon>Bacillus cereus group</taxon>
    </lineage>
</organism>
<dbReference type="HOGENOM" id="CLU_2696860_0_0_9"/>
<proteinExistence type="predicted"/>
<dbReference type="Proteomes" id="UP000001301">
    <property type="component" value="Chromosome"/>
</dbReference>
<gene>
    <name evidence="2" type="ordered locus">BT9727_1604</name>
</gene>
<dbReference type="KEGG" id="btk:BT9727_1604"/>
<reference evidence="2 3" key="1">
    <citation type="journal article" date="2006" name="J. Bacteriol.">
        <title>Pathogenomic sequence analysis of Bacillus cereus and Bacillus thuringiensis isolates closely related to Bacillus anthracis.</title>
        <authorList>
            <person name="Han C.S."/>
            <person name="Xie G."/>
            <person name="Challacombe J.F."/>
            <person name="Altherr M.R."/>
            <person name="Bhotika S.S."/>
            <person name="Brown N."/>
            <person name="Bruce D."/>
            <person name="Campbell C.S."/>
            <person name="Campbell M.L."/>
            <person name="Chen J."/>
            <person name="Chertkov O."/>
            <person name="Cleland C."/>
            <person name="Dimitrijevic M."/>
            <person name="Doggett N.A."/>
            <person name="Fawcett J.J."/>
            <person name="Glavina T."/>
            <person name="Goodwin L.A."/>
            <person name="Green L.D."/>
            <person name="Hill K.K."/>
            <person name="Hitchcock P."/>
            <person name="Jackson P.J."/>
            <person name="Keim P."/>
            <person name="Kewalramani A.R."/>
            <person name="Longmire J."/>
            <person name="Lucas S."/>
            <person name="Malfatti S."/>
            <person name="McMurry K."/>
            <person name="Meincke L.J."/>
            <person name="Misra M."/>
            <person name="Moseman B.L."/>
            <person name="Mundt M."/>
            <person name="Munk A.C."/>
            <person name="Okinaka R.T."/>
            <person name="Parson-Quintana B."/>
            <person name="Reilly L.P."/>
            <person name="Richardson P."/>
            <person name="Robinson D.L."/>
            <person name="Rubin E."/>
            <person name="Saunders E."/>
            <person name="Tapia R."/>
            <person name="Tesmer J.G."/>
            <person name="Thayer N."/>
            <person name="Thompson L.S."/>
            <person name="Tice H."/>
            <person name="Ticknor L.O."/>
            <person name="Wills P.L."/>
            <person name="Brettin T.S."/>
            <person name="Gilna P."/>
        </authorList>
    </citation>
    <scope>NUCLEOTIDE SEQUENCE [LARGE SCALE GENOMIC DNA]</scope>
    <source>
        <strain evidence="2 3">97-27</strain>
    </source>
</reference>
<sequence length="73" mass="8861">MGGIRMYTKKERTAYERKYFPTFTSGLPKWFVSRKLRHEEKEIEAVNKQKNKKKEHKENLKDNDDGYIQLKLL</sequence>
<evidence type="ECO:0000313" key="2">
    <source>
        <dbReference type="EMBL" id="AAT59555.1"/>
    </source>
</evidence>
<dbReference type="EMBL" id="AE017355">
    <property type="protein sequence ID" value="AAT59555.1"/>
    <property type="molecule type" value="Genomic_DNA"/>
</dbReference>
<accession>Q6HKJ0</accession>
<dbReference type="AlphaFoldDB" id="Q6HKJ0"/>
<protein>
    <submittedName>
        <fullName evidence="2">Uncharacterized protein</fullName>
    </submittedName>
</protein>
<feature type="region of interest" description="Disordered" evidence="1">
    <location>
        <begin position="44"/>
        <end position="66"/>
    </location>
</feature>
<dbReference type="PATRIC" id="fig|281309.8.peg.1689"/>
<evidence type="ECO:0000256" key="1">
    <source>
        <dbReference type="SAM" id="MobiDB-lite"/>
    </source>
</evidence>